<organism evidence="1">
    <name type="scientific">Brassica napus</name>
    <name type="common">Rape</name>
    <dbReference type="NCBI Taxonomy" id="3708"/>
    <lineage>
        <taxon>Eukaryota</taxon>
        <taxon>Viridiplantae</taxon>
        <taxon>Streptophyta</taxon>
        <taxon>Embryophyta</taxon>
        <taxon>Tracheophyta</taxon>
        <taxon>Spermatophyta</taxon>
        <taxon>Magnoliopsida</taxon>
        <taxon>eudicotyledons</taxon>
        <taxon>Gunneridae</taxon>
        <taxon>Pentapetalae</taxon>
        <taxon>rosids</taxon>
        <taxon>malvids</taxon>
        <taxon>Brassicales</taxon>
        <taxon>Brassicaceae</taxon>
        <taxon>Brassiceae</taxon>
        <taxon>Brassica</taxon>
    </lineage>
</organism>
<feature type="non-terminal residue" evidence="1">
    <location>
        <position position="1"/>
    </location>
</feature>
<sequence length="51" mass="5586">VDSNGSPEGATTSQVVITPVKHQEPMLTTPSLKKSGLFGLRFPFSRRRKVC</sequence>
<name>A0A816NDU8_BRANA</name>
<gene>
    <name evidence="1" type="ORF">DARMORV10_C07P61750.1</name>
</gene>
<reference evidence="1" key="1">
    <citation type="submission" date="2021-01" db="EMBL/GenBank/DDBJ databases">
        <authorList>
            <consortium name="Genoscope - CEA"/>
            <person name="William W."/>
        </authorList>
    </citation>
    <scope>NUCLEOTIDE SEQUENCE</scope>
</reference>
<proteinExistence type="predicted"/>
<evidence type="ECO:0000313" key="1">
    <source>
        <dbReference type="EMBL" id="CAF2032571.1"/>
    </source>
</evidence>
<accession>A0A816NDU8</accession>
<protein>
    <submittedName>
        <fullName evidence="1">(rape) hypothetical protein</fullName>
    </submittedName>
</protein>
<dbReference type="EMBL" id="HG994371">
    <property type="protein sequence ID" value="CAF2032571.1"/>
    <property type="molecule type" value="Genomic_DNA"/>
</dbReference>
<dbReference type="Proteomes" id="UP001295469">
    <property type="component" value="Chromosome C07"/>
</dbReference>
<dbReference type="AlphaFoldDB" id="A0A816NDU8"/>